<evidence type="ECO:0000256" key="1">
    <source>
        <dbReference type="SAM" id="MobiDB-lite"/>
    </source>
</evidence>
<gene>
    <name evidence="2" type="ORF">HMPREF1316_1843</name>
</gene>
<dbReference type="OrthoDB" id="3194056at2"/>
<proteinExistence type="predicted"/>
<keyword evidence="3" id="KW-1185">Reference proteome</keyword>
<evidence type="ECO:0000313" key="3">
    <source>
        <dbReference type="Proteomes" id="UP000016638"/>
    </source>
</evidence>
<comment type="caution">
    <text evidence="2">The sequence shown here is derived from an EMBL/GenBank/DDBJ whole genome shotgun (WGS) entry which is preliminary data.</text>
</comment>
<dbReference type="PATRIC" id="fig|1125712.3.peg.783"/>
<protein>
    <submittedName>
        <fullName evidence="2">Uncharacterized protein</fullName>
    </submittedName>
</protein>
<accession>U2V1S6</accession>
<reference evidence="2 3" key="1">
    <citation type="submission" date="2013-08" db="EMBL/GenBank/DDBJ databases">
        <authorList>
            <person name="Durkin A.S."/>
            <person name="Haft D.R."/>
            <person name="McCorrison J."/>
            <person name="Torralba M."/>
            <person name="Gillis M."/>
            <person name="Haft D.H."/>
            <person name="Methe B."/>
            <person name="Sutton G."/>
            <person name="Nelson K.E."/>
        </authorList>
    </citation>
    <scope>NUCLEOTIDE SEQUENCE [LARGE SCALE GENOMIC DNA]</scope>
    <source>
        <strain evidence="2 3">F0195</strain>
    </source>
</reference>
<dbReference type="Proteomes" id="UP000016638">
    <property type="component" value="Unassembled WGS sequence"/>
</dbReference>
<dbReference type="eggNOG" id="ENOG5031V30">
    <property type="taxonomic scope" value="Bacteria"/>
</dbReference>
<sequence length="118" mass="12952">MRLRNGDFGSWAATIHDALVAVWGLGRRMDVYAGVEGTDPFSSSSSLYTLDISQTSPKTRDAEPPDAATVRRLMWVLGDDDTSPWDGYEPWDGTGDPGDPGYARRRPITWNPGHPVMG</sequence>
<dbReference type="STRING" id="1125712.HMPREF1316_1843"/>
<name>U2V1S6_9ACTN</name>
<organism evidence="2 3">
    <name type="scientific">Olsenella profusa F0195</name>
    <dbReference type="NCBI Taxonomy" id="1125712"/>
    <lineage>
        <taxon>Bacteria</taxon>
        <taxon>Bacillati</taxon>
        <taxon>Actinomycetota</taxon>
        <taxon>Coriobacteriia</taxon>
        <taxon>Coriobacteriales</taxon>
        <taxon>Atopobiaceae</taxon>
        <taxon>Olsenella</taxon>
    </lineage>
</organism>
<feature type="compositionally biased region" description="Low complexity" evidence="1">
    <location>
        <begin position="90"/>
        <end position="101"/>
    </location>
</feature>
<dbReference type="EMBL" id="AWEZ01000030">
    <property type="protein sequence ID" value="ERL09292.1"/>
    <property type="molecule type" value="Genomic_DNA"/>
</dbReference>
<dbReference type="AlphaFoldDB" id="U2V1S6"/>
<evidence type="ECO:0000313" key="2">
    <source>
        <dbReference type="EMBL" id="ERL09292.1"/>
    </source>
</evidence>
<feature type="region of interest" description="Disordered" evidence="1">
    <location>
        <begin position="84"/>
        <end position="118"/>
    </location>
</feature>